<gene>
    <name evidence="1" type="ORF">F8M41_014471</name>
</gene>
<evidence type="ECO:0000313" key="2">
    <source>
        <dbReference type="Proteomes" id="UP000439903"/>
    </source>
</evidence>
<dbReference type="AlphaFoldDB" id="A0A8H3ZYA5"/>
<comment type="caution">
    <text evidence="1">The sequence shown here is derived from an EMBL/GenBank/DDBJ whole genome shotgun (WGS) entry which is preliminary data.</text>
</comment>
<protein>
    <submittedName>
        <fullName evidence="1">Uncharacterized protein</fullName>
    </submittedName>
</protein>
<keyword evidence="2" id="KW-1185">Reference proteome</keyword>
<accession>A0A8H3ZYA5</accession>
<proteinExistence type="predicted"/>
<dbReference type="EMBL" id="WTPW01002977">
    <property type="protein sequence ID" value="KAF0358153.1"/>
    <property type="molecule type" value="Genomic_DNA"/>
</dbReference>
<evidence type="ECO:0000313" key="1">
    <source>
        <dbReference type="EMBL" id="KAF0358153.1"/>
    </source>
</evidence>
<dbReference type="Proteomes" id="UP000439903">
    <property type="component" value="Unassembled WGS sequence"/>
</dbReference>
<sequence length="88" mass="10258">MCADTTNDPNLGSLLIVMPAKINLAGIYNRNAGSARRRQQRLQRCKNNEKYRAHQVYTYSFASSLTKVQELIYTLWLHGIMFFDWRMG</sequence>
<organism evidence="1 2">
    <name type="scientific">Gigaspora margarita</name>
    <dbReference type="NCBI Taxonomy" id="4874"/>
    <lineage>
        <taxon>Eukaryota</taxon>
        <taxon>Fungi</taxon>
        <taxon>Fungi incertae sedis</taxon>
        <taxon>Mucoromycota</taxon>
        <taxon>Glomeromycotina</taxon>
        <taxon>Glomeromycetes</taxon>
        <taxon>Diversisporales</taxon>
        <taxon>Gigasporaceae</taxon>
        <taxon>Gigaspora</taxon>
    </lineage>
</organism>
<reference evidence="1 2" key="1">
    <citation type="journal article" date="2019" name="Environ. Microbiol.">
        <title>At the nexus of three kingdoms: the genome of the mycorrhizal fungus Gigaspora margarita provides insights into plant, endobacterial and fungal interactions.</title>
        <authorList>
            <person name="Venice F."/>
            <person name="Ghignone S."/>
            <person name="Salvioli di Fossalunga A."/>
            <person name="Amselem J."/>
            <person name="Novero M."/>
            <person name="Xianan X."/>
            <person name="Sedzielewska Toro K."/>
            <person name="Morin E."/>
            <person name="Lipzen A."/>
            <person name="Grigoriev I.V."/>
            <person name="Henrissat B."/>
            <person name="Martin F.M."/>
            <person name="Bonfante P."/>
        </authorList>
    </citation>
    <scope>NUCLEOTIDE SEQUENCE [LARGE SCALE GENOMIC DNA]</scope>
    <source>
        <strain evidence="1 2">BEG34</strain>
    </source>
</reference>
<name>A0A8H3ZYA5_GIGMA</name>